<reference evidence="1 2" key="1">
    <citation type="journal article" date="2023" name="ACS Omega">
        <title>Identification of the Neoaspergillic Acid Biosynthesis Gene Cluster by Establishing an In Vitro CRISPR-Ribonucleoprotein Genetic System in Aspergillus melleus.</title>
        <authorList>
            <person name="Yuan B."/>
            <person name="Grau M.F."/>
            <person name="Murata R.M."/>
            <person name="Torok T."/>
            <person name="Venkateswaran K."/>
            <person name="Stajich J.E."/>
            <person name="Wang C.C.C."/>
        </authorList>
    </citation>
    <scope>NUCLEOTIDE SEQUENCE [LARGE SCALE GENOMIC DNA]</scope>
    <source>
        <strain evidence="1 2">IMV 1140</strain>
    </source>
</reference>
<comment type="caution">
    <text evidence="1">The sequence shown here is derived from an EMBL/GenBank/DDBJ whole genome shotgun (WGS) entry which is preliminary data.</text>
</comment>
<evidence type="ECO:0000313" key="2">
    <source>
        <dbReference type="Proteomes" id="UP001177260"/>
    </source>
</evidence>
<proteinExistence type="predicted"/>
<dbReference type="Proteomes" id="UP001177260">
    <property type="component" value="Unassembled WGS sequence"/>
</dbReference>
<protein>
    <submittedName>
        <fullName evidence="1">Uncharacterized protein</fullName>
    </submittedName>
</protein>
<name>A0ACC3ASZ3_9EURO</name>
<dbReference type="EMBL" id="JAOPJF010000073">
    <property type="protein sequence ID" value="KAK1140890.1"/>
    <property type="molecule type" value="Genomic_DNA"/>
</dbReference>
<gene>
    <name evidence="1" type="ORF">N8T08_009763</name>
</gene>
<evidence type="ECO:0000313" key="1">
    <source>
        <dbReference type="EMBL" id="KAK1140890.1"/>
    </source>
</evidence>
<sequence>MVSHETAKTSKTTSTASWTKATSSDRKCARYATSGVDVYFPNIIKGPISSVTAAGNTLIILNEAEIAFDLLEKRASQYCARPRMVMGPEGGWNRVVSLKSNPLEVRAHRKRINHHIGSTQALSSFYPQQDVQINQFLSNVLSNPSEVLEHIRSVVGANILKITYGYTVEPVEHDCLIELAEEVGERFNVACQPGLWLVDSFPFLKHIPKWVPGADFKRTAEKYRKLLTALGEKPYAFVQHQMASGIHTPSFVSKQLEQAGGSLTPLQEHEIIWAAGVLYGAGADTTVSALSAFYLAMALHPEVQRKAQAELDQVVGYRMAVPDDRKDLPYLEAVIKEVLRWNPVAPLGVPHTTTEDDLYEGYRIPEGATVIPNIWAFMHDPKLYPDPMAFKPERFLQTDNHMPELDPHKMAFGFGRRTCPGRFLADSNLYLAVARSLTLFHILKPVVSGQVIEPPNDFQPGIVSQPAPFKLDIRPRSAAHESLLVSHSGGVKSEGHSALLDKIWSMQH</sequence>
<keyword evidence="2" id="KW-1185">Reference proteome</keyword>
<accession>A0ACC3ASZ3</accession>
<organism evidence="1 2">
    <name type="scientific">Aspergillus melleus</name>
    <dbReference type="NCBI Taxonomy" id="138277"/>
    <lineage>
        <taxon>Eukaryota</taxon>
        <taxon>Fungi</taxon>
        <taxon>Dikarya</taxon>
        <taxon>Ascomycota</taxon>
        <taxon>Pezizomycotina</taxon>
        <taxon>Eurotiomycetes</taxon>
        <taxon>Eurotiomycetidae</taxon>
        <taxon>Eurotiales</taxon>
        <taxon>Aspergillaceae</taxon>
        <taxon>Aspergillus</taxon>
        <taxon>Aspergillus subgen. Circumdati</taxon>
    </lineage>
</organism>